<evidence type="ECO:0000256" key="2">
    <source>
        <dbReference type="ARBA" id="ARBA00022801"/>
    </source>
</evidence>
<gene>
    <name evidence="4" type="ORF">ACFO3I_02935</name>
</gene>
<evidence type="ECO:0000313" key="4">
    <source>
        <dbReference type="EMBL" id="MFC4653976.1"/>
    </source>
</evidence>
<dbReference type="PANTHER" id="PTHR40841">
    <property type="entry name" value="SIDEROPHORE TRIACETYLFUSARININE C ESTERASE"/>
    <property type="match status" value="1"/>
</dbReference>
<protein>
    <submittedName>
        <fullName evidence="4">Alpha/beta hydrolase</fullName>
    </submittedName>
</protein>
<proteinExistence type="inferred from homology"/>
<dbReference type="Proteomes" id="UP001595962">
    <property type="component" value="Unassembled WGS sequence"/>
</dbReference>
<accession>A0ABV9JHP2</accession>
<organism evidence="4 5">
    <name type="scientific">Rheinheimera marina</name>
    <dbReference type="NCBI Taxonomy" id="1774958"/>
    <lineage>
        <taxon>Bacteria</taxon>
        <taxon>Pseudomonadati</taxon>
        <taxon>Pseudomonadota</taxon>
        <taxon>Gammaproteobacteria</taxon>
        <taxon>Chromatiales</taxon>
        <taxon>Chromatiaceae</taxon>
        <taxon>Rheinheimera</taxon>
    </lineage>
</organism>
<feature type="signal peptide" evidence="3">
    <location>
        <begin position="1"/>
        <end position="17"/>
    </location>
</feature>
<comment type="caution">
    <text evidence="4">The sequence shown here is derived from an EMBL/GenBank/DDBJ whole genome shotgun (WGS) entry which is preliminary data.</text>
</comment>
<sequence length="302" mass="34015">MKLWCAMLLVLGLQAQAEQPAFAEVPLPDTQVIELPDPSSGRQYQLWLDLPASYQQDKDKRFAVLVLTDANYAFPLVRSINNRLGAGGQNIEDFILVGLSYAKQDNATDSRSLDYTPTNVRAKAKPESRYGAKAYGGAPAYQQYLKTQVLPYLSQHYRVDPKRLIFVGHSFGALLGSQILLTEPQLFSHYVLSSPSLWFDQHWVWQQEKRYAQSHQDLPATVLLYAGAYEQQGPTARHYKTNTLNMVADMQKFAALLQSHQYPSLQLRQQVIADEDHLSVFPRMISDALLQLLPGTGPYTPG</sequence>
<dbReference type="RefSeq" id="WP_377331611.1">
    <property type="nucleotide sequence ID" value="NZ_JBHSGB010000002.1"/>
</dbReference>
<dbReference type="InterPro" id="IPR000801">
    <property type="entry name" value="Esterase-like"/>
</dbReference>
<feature type="chain" id="PRO_5045141761" evidence="3">
    <location>
        <begin position="18"/>
        <end position="302"/>
    </location>
</feature>
<evidence type="ECO:0000256" key="1">
    <source>
        <dbReference type="ARBA" id="ARBA00005622"/>
    </source>
</evidence>
<dbReference type="SUPFAM" id="SSF53474">
    <property type="entry name" value="alpha/beta-Hydrolases"/>
    <property type="match status" value="1"/>
</dbReference>
<dbReference type="GO" id="GO:0016787">
    <property type="term" value="F:hydrolase activity"/>
    <property type="evidence" value="ECO:0007669"/>
    <property type="project" value="UniProtKB-KW"/>
</dbReference>
<dbReference type="Pfam" id="PF00756">
    <property type="entry name" value="Esterase"/>
    <property type="match status" value="1"/>
</dbReference>
<reference evidence="5" key="1">
    <citation type="journal article" date="2019" name="Int. J. Syst. Evol. Microbiol.">
        <title>The Global Catalogue of Microorganisms (GCM) 10K type strain sequencing project: providing services to taxonomists for standard genome sequencing and annotation.</title>
        <authorList>
            <consortium name="The Broad Institute Genomics Platform"/>
            <consortium name="The Broad Institute Genome Sequencing Center for Infectious Disease"/>
            <person name="Wu L."/>
            <person name="Ma J."/>
        </authorList>
    </citation>
    <scope>NUCLEOTIDE SEQUENCE [LARGE SCALE GENOMIC DNA]</scope>
    <source>
        <strain evidence="5">DT28</strain>
    </source>
</reference>
<keyword evidence="3" id="KW-0732">Signal</keyword>
<keyword evidence="2 4" id="KW-0378">Hydrolase</keyword>
<dbReference type="Gene3D" id="3.40.50.1820">
    <property type="entry name" value="alpha/beta hydrolase"/>
    <property type="match status" value="1"/>
</dbReference>
<comment type="similarity">
    <text evidence="1">Belongs to the esterase D family.</text>
</comment>
<dbReference type="EMBL" id="JBHSGB010000002">
    <property type="protein sequence ID" value="MFC4653976.1"/>
    <property type="molecule type" value="Genomic_DNA"/>
</dbReference>
<dbReference type="InterPro" id="IPR052558">
    <property type="entry name" value="Siderophore_Hydrolase_D"/>
</dbReference>
<dbReference type="InterPro" id="IPR029058">
    <property type="entry name" value="AB_hydrolase_fold"/>
</dbReference>
<dbReference type="PANTHER" id="PTHR40841:SF2">
    <property type="entry name" value="SIDEROPHORE-DEGRADING ESTERASE (EUROFUNG)"/>
    <property type="match status" value="1"/>
</dbReference>
<evidence type="ECO:0000313" key="5">
    <source>
        <dbReference type="Proteomes" id="UP001595962"/>
    </source>
</evidence>
<evidence type="ECO:0000256" key="3">
    <source>
        <dbReference type="SAM" id="SignalP"/>
    </source>
</evidence>
<keyword evidence="5" id="KW-1185">Reference proteome</keyword>
<name>A0ABV9JHP2_9GAMM</name>